<proteinExistence type="predicted"/>
<dbReference type="EMBL" id="FUEG01000032">
    <property type="protein sequence ID" value="SJL16036.1"/>
    <property type="molecule type" value="Genomic_DNA"/>
</dbReference>
<name>A0A284S509_ARMOS</name>
<protein>
    <submittedName>
        <fullName evidence="1">Uncharacterized protein</fullName>
    </submittedName>
</protein>
<sequence>MPSDKRRLLAFTGIGKEFSPDHPRAFMLLPDNSILKKVMQNRDLRIPSAWNSTTYERAKCFTAVFRLVHGAIFDANEPQEPVSKRSLSLGSIKFCVMLSSRGLLVFTCLL</sequence>
<organism evidence="1 2">
    <name type="scientific">Armillaria ostoyae</name>
    <name type="common">Armillaria root rot fungus</name>
    <dbReference type="NCBI Taxonomy" id="47428"/>
    <lineage>
        <taxon>Eukaryota</taxon>
        <taxon>Fungi</taxon>
        <taxon>Dikarya</taxon>
        <taxon>Basidiomycota</taxon>
        <taxon>Agaricomycotina</taxon>
        <taxon>Agaricomycetes</taxon>
        <taxon>Agaricomycetidae</taxon>
        <taxon>Agaricales</taxon>
        <taxon>Marasmiineae</taxon>
        <taxon>Physalacriaceae</taxon>
        <taxon>Armillaria</taxon>
    </lineage>
</organism>
<dbReference type="Proteomes" id="UP000219338">
    <property type="component" value="Unassembled WGS sequence"/>
</dbReference>
<evidence type="ECO:0000313" key="1">
    <source>
        <dbReference type="EMBL" id="SJL16036.1"/>
    </source>
</evidence>
<gene>
    <name evidence="1" type="ORF">ARMOST_19551</name>
</gene>
<reference evidence="2" key="1">
    <citation type="journal article" date="2017" name="Nat. Ecol. Evol.">
        <title>Genome expansion and lineage-specific genetic innovations in the forest pathogenic fungi Armillaria.</title>
        <authorList>
            <person name="Sipos G."/>
            <person name="Prasanna A.N."/>
            <person name="Walter M.C."/>
            <person name="O'Connor E."/>
            <person name="Balint B."/>
            <person name="Krizsan K."/>
            <person name="Kiss B."/>
            <person name="Hess J."/>
            <person name="Varga T."/>
            <person name="Slot J."/>
            <person name="Riley R."/>
            <person name="Boka B."/>
            <person name="Rigling D."/>
            <person name="Barry K."/>
            <person name="Lee J."/>
            <person name="Mihaltcheva S."/>
            <person name="LaButti K."/>
            <person name="Lipzen A."/>
            <person name="Waldron R."/>
            <person name="Moloney N.M."/>
            <person name="Sperisen C."/>
            <person name="Kredics L."/>
            <person name="Vagvoelgyi C."/>
            <person name="Patrignani A."/>
            <person name="Fitzpatrick D."/>
            <person name="Nagy I."/>
            <person name="Doyle S."/>
            <person name="Anderson J.B."/>
            <person name="Grigoriev I.V."/>
            <person name="Gueldener U."/>
            <person name="Muensterkoetter M."/>
            <person name="Nagy L.G."/>
        </authorList>
    </citation>
    <scope>NUCLEOTIDE SEQUENCE [LARGE SCALE GENOMIC DNA]</scope>
    <source>
        <strain evidence="2">C18/9</strain>
    </source>
</reference>
<accession>A0A284S509</accession>
<keyword evidence="2" id="KW-1185">Reference proteome</keyword>
<evidence type="ECO:0000313" key="2">
    <source>
        <dbReference type="Proteomes" id="UP000219338"/>
    </source>
</evidence>
<dbReference type="AlphaFoldDB" id="A0A284S509"/>